<keyword evidence="3" id="KW-1185">Reference proteome</keyword>
<protein>
    <submittedName>
        <fullName evidence="2">Uncharacterized protein</fullName>
    </submittedName>
</protein>
<feature type="compositionally biased region" description="Acidic residues" evidence="1">
    <location>
        <begin position="45"/>
        <end position="54"/>
    </location>
</feature>
<sequence>MPHDGPIDLKARGYHMVSGTADVGLFRSAAVDDVRKFKMSLIQGSDDEAEDGKDGDDKYWSE</sequence>
<name>A0AAD6R8Y8_9ROSI</name>
<dbReference type="Proteomes" id="UP001164929">
    <property type="component" value="Chromosome 3"/>
</dbReference>
<gene>
    <name evidence="2" type="ORF">NC653_009255</name>
</gene>
<evidence type="ECO:0000313" key="3">
    <source>
        <dbReference type="Proteomes" id="UP001164929"/>
    </source>
</evidence>
<dbReference type="EMBL" id="JAQIZT010000003">
    <property type="protein sequence ID" value="KAJ7004322.1"/>
    <property type="molecule type" value="Genomic_DNA"/>
</dbReference>
<proteinExistence type="predicted"/>
<feature type="region of interest" description="Disordered" evidence="1">
    <location>
        <begin position="43"/>
        <end position="62"/>
    </location>
</feature>
<evidence type="ECO:0000256" key="1">
    <source>
        <dbReference type="SAM" id="MobiDB-lite"/>
    </source>
</evidence>
<accession>A0AAD6R8Y8</accession>
<evidence type="ECO:0000313" key="2">
    <source>
        <dbReference type="EMBL" id="KAJ7004322.1"/>
    </source>
</evidence>
<comment type="caution">
    <text evidence="2">The sequence shown here is derived from an EMBL/GenBank/DDBJ whole genome shotgun (WGS) entry which is preliminary data.</text>
</comment>
<reference evidence="2" key="1">
    <citation type="journal article" date="2023" name="Mol. Ecol. Resour.">
        <title>Chromosome-level genome assembly of a triploid poplar Populus alba 'Berolinensis'.</title>
        <authorList>
            <person name="Chen S."/>
            <person name="Yu Y."/>
            <person name="Wang X."/>
            <person name="Wang S."/>
            <person name="Zhang T."/>
            <person name="Zhou Y."/>
            <person name="He R."/>
            <person name="Meng N."/>
            <person name="Wang Y."/>
            <person name="Liu W."/>
            <person name="Liu Z."/>
            <person name="Liu J."/>
            <person name="Guo Q."/>
            <person name="Huang H."/>
            <person name="Sederoff R.R."/>
            <person name="Wang G."/>
            <person name="Qu G."/>
            <person name="Chen S."/>
        </authorList>
    </citation>
    <scope>NUCLEOTIDE SEQUENCE</scope>
    <source>
        <strain evidence="2">SC-2020</strain>
    </source>
</reference>
<dbReference type="AlphaFoldDB" id="A0AAD6R8Y8"/>
<organism evidence="2 3">
    <name type="scientific">Populus alba x Populus x berolinensis</name>
    <dbReference type="NCBI Taxonomy" id="444605"/>
    <lineage>
        <taxon>Eukaryota</taxon>
        <taxon>Viridiplantae</taxon>
        <taxon>Streptophyta</taxon>
        <taxon>Embryophyta</taxon>
        <taxon>Tracheophyta</taxon>
        <taxon>Spermatophyta</taxon>
        <taxon>Magnoliopsida</taxon>
        <taxon>eudicotyledons</taxon>
        <taxon>Gunneridae</taxon>
        <taxon>Pentapetalae</taxon>
        <taxon>rosids</taxon>
        <taxon>fabids</taxon>
        <taxon>Malpighiales</taxon>
        <taxon>Salicaceae</taxon>
        <taxon>Saliceae</taxon>
        <taxon>Populus</taxon>
    </lineage>
</organism>